<protein>
    <submittedName>
        <fullName evidence="1">Uncharacterized protein</fullName>
    </submittedName>
</protein>
<accession>C5CDL3</accession>
<dbReference type="AlphaFoldDB" id="C5CDL3"/>
<dbReference type="Pfam" id="PF19539">
    <property type="entry name" value="DUF6063"/>
    <property type="match status" value="1"/>
</dbReference>
<reference evidence="1 2" key="2">
    <citation type="journal article" date="2011" name="J. Bacteriol.">
        <title>Genome Sequence of Kosmotoga olearia Strain TBF 19.5.1, a Thermophilic Bacterium with a Wide Growth Temperature Range, Isolated from the Troll B Oil Platform in the North Sea.</title>
        <authorList>
            <person name="Swithers K.S."/>
            <person name="Dipippo J.L."/>
            <person name="Bruce D.C."/>
            <person name="Detter C."/>
            <person name="Tapia R."/>
            <person name="Han S."/>
            <person name="Goodwin L.A."/>
            <person name="Han J."/>
            <person name="Woyke T."/>
            <person name="Pitluck S."/>
            <person name="Pennacchio L."/>
            <person name="Nolan M."/>
            <person name="Mikhailova N."/>
            <person name="Land M.L."/>
            <person name="Nesbo C.L."/>
            <person name="Gogarten J.P."/>
            <person name="Noll K.M."/>
        </authorList>
    </citation>
    <scope>NUCLEOTIDE SEQUENCE [LARGE SCALE GENOMIC DNA]</scope>
    <source>
        <strain evidence="2">ATCC BAA-1733 / DSM 21960 / TBF 19.5.1</strain>
    </source>
</reference>
<sequence>MYDSYTREEVEAAFRIYLLLQKKGELRRRDFMDLFEKYSSNPKVRDIFVSVFEPMAEAKVLESEDVLYLVPEPDSDYLSYNNEQLRELMRLDNNTELYCAYFVILCLLSEFFGADFLDEVLREYILVKDLERVVSASFESIEPHMDELEVDSGFNLRAAYEHWKSMEEYRELERMKASKTNRYSFILRVCSFLQSQGLVNLVQEREIYITRKTELIVRNFYAGKETKEKLLKLISGRL</sequence>
<dbReference type="eggNOG" id="ENOG502ZASX">
    <property type="taxonomic scope" value="Bacteria"/>
</dbReference>
<dbReference type="RefSeq" id="WP_015868677.1">
    <property type="nucleotide sequence ID" value="NC_012785.1"/>
</dbReference>
<dbReference type="HOGENOM" id="CLU_096710_1_0_0"/>
<dbReference type="Proteomes" id="UP000002382">
    <property type="component" value="Chromosome"/>
</dbReference>
<reference evidence="1 2" key="1">
    <citation type="submission" date="2009-06" db="EMBL/GenBank/DDBJ databases">
        <title>Complete sequence of Thermotogales bacterium TBF 19.5.1.</title>
        <authorList>
            <consortium name="US DOE Joint Genome Institute"/>
            <person name="Lucas S."/>
            <person name="Copeland A."/>
            <person name="Lapidus A."/>
            <person name="Glavina del Rio T."/>
            <person name="Tice H."/>
            <person name="Bruce D."/>
            <person name="Goodwin L."/>
            <person name="Pitluck S."/>
            <person name="Chertkov O."/>
            <person name="Brettin T."/>
            <person name="Detter J.C."/>
            <person name="Han C."/>
            <person name="Schmutz J."/>
            <person name="Larimer F."/>
            <person name="Land M."/>
            <person name="Hauser L."/>
            <person name="Kyrpides N."/>
            <person name="Ovchinnikova G."/>
            <person name="Noll K."/>
        </authorList>
    </citation>
    <scope>NUCLEOTIDE SEQUENCE [LARGE SCALE GENOMIC DNA]</scope>
    <source>
        <strain evidence="2">ATCC BAA-1733 / DSM 21960 / TBF 19.5.1</strain>
    </source>
</reference>
<evidence type="ECO:0000313" key="2">
    <source>
        <dbReference type="Proteomes" id="UP000002382"/>
    </source>
</evidence>
<proteinExistence type="predicted"/>
<dbReference type="EMBL" id="CP001634">
    <property type="protein sequence ID" value="ACR80025.1"/>
    <property type="molecule type" value="Genomic_DNA"/>
</dbReference>
<name>C5CDL3_KOSOT</name>
<keyword evidence="2" id="KW-1185">Reference proteome</keyword>
<dbReference type="InterPro" id="IPR045707">
    <property type="entry name" value="DUF6063"/>
</dbReference>
<organism evidence="1 2">
    <name type="scientific">Kosmotoga olearia (strain ATCC BAA-1733 / DSM 21960 / TBF 19.5.1)</name>
    <dbReference type="NCBI Taxonomy" id="521045"/>
    <lineage>
        <taxon>Bacteria</taxon>
        <taxon>Thermotogati</taxon>
        <taxon>Thermotogota</taxon>
        <taxon>Thermotogae</taxon>
        <taxon>Kosmotogales</taxon>
        <taxon>Kosmotogaceae</taxon>
        <taxon>Kosmotoga</taxon>
    </lineage>
</organism>
<dbReference type="KEGG" id="kol:Kole_1331"/>
<gene>
    <name evidence="1" type="ordered locus">Kole_1331</name>
</gene>
<evidence type="ECO:0000313" key="1">
    <source>
        <dbReference type="EMBL" id="ACR80025.1"/>
    </source>
</evidence>
<dbReference type="STRING" id="521045.Kole_1331"/>